<evidence type="ECO:0000313" key="3">
    <source>
        <dbReference type="EMBL" id="KAF4962676.1"/>
    </source>
</evidence>
<feature type="region of interest" description="Disordered" evidence="1">
    <location>
        <begin position="78"/>
        <end position="161"/>
    </location>
</feature>
<evidence type="ECO:0008006" key="5">
    <source>
        <dbReference type="Google" id="ProtNLM"/>
    </source>
</evidence>
<protein>
    <recommendedName>
        <fullName evidence="5">Transmembrane protein</fullName>
    </recommendedName>
</protein>
<feature type="compositionally biased region" description="Polar residues" evidence="1">
    <location>
        <begin position="138"/>
        <end position="157"/>
    </location>
</feature>
<evidence type="ECO:0000313" key="4">
    <source>
        <dbReference type="Proteomes" id="UP000622797"/>
    </source>
</evidence>
<name>A0A8H4TRA1_9HYPO</name>
<dbReference type="Proteomes" id="UP000622797">
    <property type="component" value="Unassembled WGS sequence"/>
</dbReference>
<feature type="signal peptide" evidence="2">
    <location>
        <begin position="1"/>
        <end position="23"/>
    </location>
</feature>
<keyword evidence="2" id="KW-0732">Signal</keyword>
<feature type="chain" id="PRO_5034634209" description="Transmembrane protein" evidence="2">
    <location>
        <begin position="24"/>
        <end position="357"/>
    </location>
</feature>
<accession>A0A8H4TRA1</accession>
<dbReference type="EMBL" id="JABEXW010000531">
    <property type="protein sequence ID" value="KAF4962676.1"/>
    <property type="molecule type" value="Genomic_DNA"/>
</dbReference>
<dbReference type="OrthoDB" id="5057786at2759"/>
<sequence length="357" mass="41061">MLSLKHHVLFWALSFLILPLTSFREYLTDHELFPELLDDPETILFSLTIYILLRLVLPGRHFDKSKDKKPEEVTTFTGNVTAAQLDEPPQENGNATEHDTNDTHTTGAQREARVNKGRKRFITGTNGRPRQVQYRIEPNQNGNARQSNRNRTPQNPSRALPPGVAQKLKALKAKEPRRPILQALSAFFTKYLELLYFVSVVLLCTRADFIPGFENKSKNKYVQPLGRVFTSFMVLGTLEPFRLDRWDIESCGLGMFRYCCTWCNEGTSPCASLVMGFYGLMAILAALEGSLYVISGDWVNLYVLWFRTDYLTIQEMFVRAWLLSPLIDITETTIYTIARFSHPEWHKMKLELVQKSQ</sequence>
<keyword evidence="4" id="KW-1185">Reference proteome</keyword>
<proteinExistence type="predicted"/>
<reference evidence="3" key="2">
    <citation type="submission" date="2020-05" db="EMBL/GenBank/DDBJ databases">
        <authorList>
            <person name="Kim H.-S."/>
            <person name="Proctor R.H."/>
            <person name="Brown D.W."/>
        </authorList>
    </citation>
    <scope>NUCLEOTIDE SEQUENCE</scope>
    <source>
        <strain evidence="3">NRRL 20472</strain>
    </source>
</reference>
<organism evidence="3 4">
    <name type="scientific">Fusarium sarcochroum</name>
    <dbReference type="NCBI Taxonomy" id="1208366"/>
    <lineage>
        <taxon>Eukaryota</taxon>
        <taxon>Fungi</taxon>
        <taxon>Dikarya</taxon>
        <taxon>Ascomycota</taxon>
        <taxon>Pezizomycotina</taxon>
        <taxon>Sordariomycetes</taxon>
        <taxon>Hypocreomycetidae</taxon>
        <taxon>Hypocreales</taxon>
        <taxon>Nectriaceae</taxon>
        <taxon>Fusarium</taxon>
        <taxon>Fusarium lateritium species complex</taxon>
    </lineage>
</organism>
<comment type="caution">
    <text evidence="3">The sequence shown here is derived from an EMBL/GenBank/DDBJ whole genome shotgun (WGS) entry which is preliminary data.</text>
</comment>
<gene>
    <name evidence="3" type="ORF">FSARC_9237</name>
</gene>
<evidence type="ECO:0000256" key="1">
    <source>
        <dbReference type="SAM" id="MobiDB-lite"/>
    </source>
</evidence>
<dbReference type="AlphaFoldDB" id="A0A8H4TRA1"/>
<evidence type="ECO:0000256" key="2">
    <source>
        <dbReference type="SAM" id="SignalP"/>
    </source>
</evidence>
<reference evidence="3" key="1">
    <citation type="journal article" date="2020" name="BMC Genomics">
        <title>Correction to: Identification and distribution of gene clusters required for synthesis of sphingolipid metabolism inhibitors in diverse species of the filamentous fungus Fusarium.</title>
        <authorList>
            <person name="Kim H.S."/>
            <person name="Lohmar J.M."/>
            <person name="Busman M."/>
            <person name="Brown D.W."/>
            <person name="Naumann T.A."/>
            <person name="Divon H.H."/>
            <person name="Lysoe E."/>
            <person name="Uhlig S."/>
            <person name="Proctor R.H."/>
        </authorList>
    </citation>
    <scope>NUCLEOTIDE SEQUENCE</scope>
    <source>
        <strain evidence="3">NRRL 20472</strain>
    </source>
</reference>